<keyword evidence="3" id="KW-1185">Reference proteome</keyword>
<dbReference type="Gene3D" id="1.10.10.60">
    <property type="entry name" value="Homeodomain-like"/>
    <property type="match status" value="2"/>
</dbReference>
<proteinExistence type="predicted"/>
<dbReference type="Proteomes" id="UP000582974">
    <property type="component" value="Unassembled WGS sequence"/>
</dbReference>
<reference evidence="2 3" key="1">
    <citation type="submission" date="2020-07" db="EMBL/GenBank/DDBJ databases">
        <title>Genome of Haloechinothrix sp.</title>
        <authorList>
            <person name="Tang S.-K."/>
            <person name="Yang L."/>
            <person name="Zhu W.-Y."/>
        </authorList>
    </citation>
    <scope>NUCLEOTIDE SEQUENCE [LARGE SCALE GENOMIC DNA]</scope>
    <source>
        <strain evidence="2 3">YIM 98757</strain>
    </source>
</reference>
<protein>
    <submittedName>
        <fullName evidence="2">Helix-turn-helix domain-containing protein</fullName>
    </submittedName>
</protein>
<gene>
    <name evidence="2" type="ORF">H0B56_08235</name>
</gene>
<dbReference type="AlphaFoldDB" id="A0A837ZY10"/>
<organism evidence="2 3">
    <name type="scientific">Haloechinothrix aidingensis</name>
    <dbReference type="NCBI Taxonomy" id="2752311"/>
    <lineage>
        <taxon>Bacteria</taxon>
        <taxon>Bacillati</taxon>
        <taxon>Actinomycetota</taxon>
        <taxon>Actinomycetes</taxon>
        <taxon>Pseudonocardiales</taxon>
        <taxon>Pseudonocardiaceae</taxon>
        <taxon>Haloechinothrix</taxon>
    </lineage>
</organism>
<name>A0A837ZY10_9PSEU</name>
<evidence type="ECO:0000313" key="3">
    <source>
        <dbReference type="Proteomes" id="UP000582974"/>
    </source>
</evidence>
<feature type="region of interest" description="Disordered" evidence="1">
    <location>
        <begin position="1"/>
        <end position="21"/>
    </location>
</feature>
<accession>A0A837ZY10</accession>
<comment type="caution">
    <text evidence="2">The sequence shown here is derived from an EMBL/GenBank/DDBJ whole genome shotgun (WGS) entry which is preliminary data.</text>
</comment>
<evidence type="ECO:0000256" key="1">
    <source>
        <dbReference type="SAM" id="MobiDB-lite"/>
    </source>
</evidence>
<dbReference type="EMBL" id="JACCKD010000002">
    <property type="protein sequence ID" value="MBA0125526.1"/>
    <property type="molecule type" value="Genomic_DNA"/>
</dbReference>
<sequence length="141" mass="15777">MRKLPGLDAPVKPSPGLRKPGRVRQLDDAQVRQLVAGYEAGATVYELGDRFGISRQTVGKILKQHGVKMRRGGLTPEQVDEAVQLYEAGWSLARIGGRMNVDPTTVLNRLRDRGVRMRDTHGRVRRMTATRVEDQDFKPSS</sequence>
<evidence type="ECO:0000313" key="2">
    <source>
        <dbReference type="EMBL" id="MBA0125526.1"/>
    </source>
</evidence>